<feature type="region of interest" description="Disordered" evidence="7">
    <location>
        <begin position="173"/>
        <end position="194"/>
    </location>
</feature>
<evidence type="ECO:0000313" key="10">
    <source>
        <dbReference type="EMBL" id="TPX14185.1"/>
    </source>
</evidence>
<evidence type="ECO:0000256" key="6">
    <source>
        <dbReference type="ARBA" id="ARBA00023136"/>
    </source>
</evidence>
<evidence type="ECO:0000256" key="8">
    <source>
        <dbReference type="SAM" id="Phobius"/>
    </source>
</evidence>
<feature type="transmembrane region" description="Helical" evidence="8">
    <location>
        <begin position="94"/>
        <end position="116"/>
    </location>
</feature>
<dbReference type="AlphaFoldDB" id="A0A507ATP6"/>
<evidence type="ECO:0000256" key="4">
    <source>
        <dbReference type="ARBA" id="ARBA00022692"/>
    </source>
</evidence>
<comment type="similarity">
    <text evidence="2">Belongs to the wax synthase family.</text>
</comment>
<feature type="transmembrane region" description="Helical" evidence="8">
    <location>
        <begin position="420"/>
        <end position="444"/>
    </location>
</feature>
<evidence type="ECO:0000256" key="2">
    <source>
        <dbReference type="ARBA" id="ARBA00007282"/>
    </source>
</evidence>
<feature type="transmembrane region" description="Helical" evidence="8">
    <location>
        <begin position="346"/>
        <end position="367"/>
    </location>
</feature>
<evidence type="ECO:0000256" key="3">
    <source>
        <dbReference type="ARBA" id="ARBA00022679"/>
    </source>
</evidence>
<dbReference type="Proteomes" id="UP000319257">
    <property type="component" value="Unassembled WGS sequence"/>
</dbReference>
<dbReference type="Pfam" id="PF13813">
    <property type="entry name" value="MBOAT_2"/>
    <property type="match status" value="1"/>
</dbReference>
<dbReference type="GO" id="GO:0016020">
    <property type="term" value="C:membrane"/>
    <property type="evidence" value="ECO:0007669"/>
    <property type="project" value="UniProtKB-SubCell"/>
</dbReference>
<feature type="transmembrane region" description="Helical" evidence="8">
    <location>
        <begin position="70"/>
        <end position="88"/>
    </location>
</feature>
<accession>A0A507ATP6</accession>
<comment type="caution">
    <text evidence="10">The sequence shown here is derived from an EMBL/GenBank/DDBJ whole genome shotgun (WGS) entry which is preliminary data.</text>
</comment>
<proteinExistence type="inferred from homology"/>
<gene>
    <name evidence="10" type="ORF">E0L32_000579</name>
</gene>
<sequence>MPGPDDLAHLILPTLAADRRETLRQMYLQGLADGSIRPFLLPQAVLGTFLIPILYLAVPHARLPWLRRARFAVFAAIVAINAHLLLTASSANIAFAYAVGLSAAWGVMWSAALLLWMRPQDDLARVDARAWSGTGARSRASSLAAQDGPIVLNHGNGSAPGSPGPSCIIPSSPNGAGGAGGVHSRKRSDGTVRRRKSVRFTVAPDEDVARKMGEYEYYWQGYPAEASFMTRLGWCTDLVCAFRGCVPNFTRPENPHANEPVNIESIPQVSVAGSKRYTTRAAFYRNKLLLLALDYAVLDACSVLMMQDPYFIIGPLPVPSSSTAPHHLLPPHLARLPYPVLHTYRALLAFAGVLAVLQAVFTLDALVRLSILAPLGLIIRGPRADLWHYPTGFGSLAQVLDKGLLGFWGRWWHQTFRAAFTAPAIALGLSPWPTALIAFVHSGLLHAAGSATSAGRDKTDPRGPFAFFVLAFLGVCVQEALGRALRASGLGPVVFRRRWVRRAGNLAFVVAWLVATQGLFVDDLARGGIWLLEPVPASPLRAMGYGQPGDHWLRWGKAEIVPWWHWGRRWWECGIAL</sequence>
<evidence type="ECO:0000256" key="5">
    <source>
        <dbReference type="ARBA" id="ARBA00022989"/>
    </source>
</evidence>
<name>A0A507ATP6_9PEZI</name>
<reference evidence="10 11" key="1">
    <citation type="submission" date="2019-06" db="EMBL/GenBank/DDBJ databases">
        <title>Draft genome sequence of the filamentous fungus Phialemoniopsis curvata isolated from diesel fuel.</title>
        <authorList>
            <person name="Varaljay V.A."/>
            <person name="Lyon W.J."/>
            <person name="Crouch A.L."/>
            <person name="Drake C.E."/>
            <person name="Hollomon J.M."/>
            <person name="Nadeau L.J."/>
            <person name="Nunn H.S."/>
            <person name="Stevenson B.S."/>
            <person name="Bojanowski C.L."/>
            <person name="Crookes-Goodson W.J."/>
        </authorList>
    </citation>
    <scope>NUCLEOTIDE SEQUENCE [LARGE SCALE GENOMIC DNA]</scope>
    <source>
        <strain evidence="10 11">D216</strain>
    </source>
</reference>
<dbReference type="GeneID" id="41968026"/>
<dbReference type="InParanoid" id="A0A507ATP6"/>
<dbReference type="EMBL" id="SKBQ01000002">
    <property type="protein sequence ID" value="TPX14185.1"/>
    <property type="molecule type" value="Genomic_DNA"/>
</dbReference>
<protein>
    <recommendedName>
        <fullName evidence="9">Wax synthase domain-containing protein</fullName>
    </recommendedName>
</protein>
<feature type="transmembrane region" description="Helical" evidence="8">
    <location>
        <begin position="503"/>
        <end position="521"/>
    </location>
</feature>
<dbReference type="PANTHER" id="PTHR31595:SF67">
    <property type="entry name" value="WAX SYNTHASE DOMAIN-CONTAINING PROTEIN"/>
    <property type="match status" value="1"/>
</dbReference>
<dbReference type="OrthoDB" id="2796277at2759"/>
<keyword evidence="11" id="KW-1185">Reference proteome</keyword>
<feature type="domain" description="Wax synthase" evidence="9">
    <location>
        <begin position="389"/>
        <end position="470"/>
    </location>
</feature>
<dbReference type="InterPro" id="IPR032805">
    <property type="entry name" value="Wax_synthase_dom"/>
</dbReference>
<evidence type="ECO:0000256" key="1">
    <source>
        <dbReference type="ARBA" id="ARBA00004141"/>
    </source>
</evidence>
<dbReference type="RefSeq" id="XP_030995896.1">
    <property type="nucleotide sequence ID" value="XM_031140357.1"/>
</dbReference>
<evidence type="ECO:0000256" key="7">
    <source>
        <dbReference type="SAM" id="MobiDB-lite"/>
    </source>
</evidence>
<evidence type="ECO:0000259" key="9">
    <source>
        <dbReference type="Pfam" id="PF13813"/>
    </source>
</evidence>
<feature type="transmembrane region" description="Helical" evidence="8">
    <location>
        <begin position="288"/>
        <end position="306"/>
    </location>
</feature>
<keyword evidence="3" id="KW-0808">Transferase</keyword>
<dbReference type="GO" id="GO:0006629">
    <property type="term" value="P:lipid metabolic process"/>
    <property type="evidence" value="ECO:0007669"/>
    <property type="project" value="InterPro"/>
</dbReference>
<keyword evidence="6 8" id="KW-0472">Membrane</keyword>
<keyword evidence="4 8" id="KW-0812">Transmembrane</keyword>
<feature type="transmembrane region" description="Helical" evidence="8">
    <location>
        <begin position="39"/>
        <end position="58"/>
    </location>
</feature>
<evidence type="ECO:0000313" key="11">
    <source>
        <dbReference type="Proteomes" id="UP000319257"/>
    </source>
</evidence>
<organism evidence="10 11">
    <name type="scientific">Thyridium curvatum</name>
    <dbReference type="NCBI Taxonomy" id="1093900"/>
    <lineage>
        <taxon>Eukaryota</taxon>
        <taxon>Fungi</taxon>
        <taxon>Dikarya</taxon>
        <taxon>Ascomycota</taxon>
        <taxon>Pezizomycotina</taxon>
        <taxon>Sordariomycetes</taxon>
        <taxon>Sordariomycetidae</taxon>
        <taxon>Thyridiales</taxon>
        <taxon>Thyridiaceae</taxon>
        <taxon>Thyridium</taxon>
    </lineage>
</organism>
<dbReference type="PANTHER" id="PTHR31595">
    <property type="entry name" value="LONG-CHAIN-ALCOHOL O-FATTY-ACYLTRANSFERASE 3-RELATED"/>
    <property type="match status" value="1"/>
</dbReference>
<keyword evidence="5 8" id="KW-1133">Transmembrane helix</keyword>
<feature type="transmembrane region" description="Helical" evidence="8">
    <location>
        <begin position="464"/>
        <end position="482"/>
    </location>
</feature>
<comment type="subcellular location">
    <subcellularLocation>
        <location evidence="1">Membrane</location>
        <topology evidence="1">Multi-pass membrane protein</topology>
    </subcellularLocation>
</comment>
<dbReference type="InterPro" id="IPR044851">
    <property type="entry name" value="Wax_synthase"/>
</dbReference>
<dbReference type="GO" id="GO:0008374">
    <property type="term" value="F:O-acyltransferase activity"/>
    <property type="evidence" value="ECO:0007669"/>
    <property type="project" value="InterPro"/>
</dbReference>